<protein>
    <submittedName>
        <fullName evidence="1">Uncharacterized protein</fullName>
    </submittedName>
</protein>
<organism evidence="1 2">
    <name type="scientific">Amycolatopsis samaneae</name>
    <dbReference type="NCBI Taxonomy" id="664691"/>
    <lineage>
        <taxon>Bacteria</taxon>
        <taxon>Bacillati</taxon>
        <taxon>Actinomycetota</taxon>
        <taxon>Actinomycetes</taxon>
        <taxon>Pseudonocardiales</taxon>
        <taxon>Pseudonocardiaceae</taxon>
        <taxon>Amycolatopsis</taxon>
    </lineage>
</organism>
<accession>A0ABW5GDI3</accession>
<evidence type="ECO:0000313" key="1">
    <source>
        <dbReference type="EMBL" id="MFD2459314.1"/>
    </source>
</evidence>
<reference evidence="2" key="1">
    <citation type="journal article" date="2019" name="Int. J. Syst. Evol. Microbiol.">
        <title>The Global Catalogue of Microorganisms (GCM) 10K type strain sequencing project: providing services to taxonomists for standard genome sequencing and annotation.</title>
        <authorList>
            <consortium name="The Broad Institute Genomics Platform"/>
            <consortium name="The Broad Institute Genome Sequencing Center for Infectious Disease"/>
            <person name="Wu L."/>
            <person name="Ma J."/>
        </authorList>
    </citation>
    <scope>NUCLEOTIDE SEQUENCE [LARGE SCALE GENOMIC DNA]</scope>
    <source>
        <strain evidence="2">CGMCC 4.7643</strain>
    </source>
</reference>
<sequence length="125" mass="13514">MDGDTTPAPPHPDADSLRRAVAAAMSIAESHQDIERRLDKLERRGVDVSELRAQTQRTGRFVRQLADVSAAQALEFDGYMAAGGPDNPVAHAEYLAATERATALLPQDDLTWTPPPPPGHHPDAE</sequence>
<name>A0ABW5GDI3_9PSEU</name>
<comment type="caution">
    <text evidence="1">The sequence shown here is derived from an EMBL/GenBank/DDBJ whole genome shotgun (WGS) entry which is preliminary data.</text>
</comment>
<proteinExistence type="predicted"/>
<keyword evidence="2" id="KW-1185">Reference proteome</keyword>
<dbReference type="EMBL" id="JBHUKU010000006">
    <property type="protein sequence ID" value="MFD2459314.1"/>
    <property type="molecule type" value="Genomic_DNA"/>
</dbReference>
<dbReference type="Proteomes" id="UP001597419">
    <property type="component" value="Unassembled WGS sequence"/>
</dbReference>
<evidence type="ECO:0000313" key="2">
    <source>
        <dbReference type="Proteomes" id="UP001597419"/>
    </source>
</evidence>
<dbReference type="RefSeq" id="WP_345396305.1">
    <property type="nucleotide sequence ID" value="NZ_BAABHG010000008.1"/>
</dbReference>
<gene>
    <name evidence="1" type="ORF">ACFSYJ_11935</name>
</gene>